<accession>F6H3C0</accession>
<name>F6H3C0_VITVI</name>
<feature type="signal peptide" evidence="1">
    <location>
        <begin position="1"/>
        <end position="17"/>
    </location>
</feature>
<dbReference type="AlphaFoldDB" id="F6H3C0"/>
<dbReference type="PaxDb" id="29760-VIT_04s0008g02690.t01"/>
<evidence type="ECO:0000313" key="2">
    <source>
        <dbReference type="EMBL" id="CCB46657.1"/>
    </source>
</evidence>
<sequence>MFIFLVIEFGFIFLLDRHDLLLSTLWPTGFNVEKSCMMVQENGSEGLFVESGAELHYLKFKLMTGTVHVLSAGTRPILIVLFPRNWEQIKF</sequence>
<keyword evidence="3" id="KW-1185">Reference proteome</keyword>
<protein>
    <submittedName>
        <fullName evidence="2">Uncharacterized protein</fullName>
    </submittedName>
</protein>
<organism evidence="2 3">
    <name type="scientific">Vitis vinifera</name>
    <name type="common">Grape</name>
    <dbReference type="NCBI Taxonomy" id="29760"/>
    <lineage>
        <taxon>Eukaryota</taxon>
        <taxon>Viridiplantae</taxon>
        <taxon>Streptophyta</taxon>
        <taxon>Embryophyta</taxon>
        <taxon>Tracheophyta</taxon>
        <taxon>Spermatophyta</taxon>
        <taxon>Magnoliopsida</taxon>
        <taxon>eudicotyledons</taxon>
        <taxon>Gunneridae</taxon>
        <taxon>Pentapetalae</taxon>
        <taxon>rosids</taxon>
        <taxon>Vitales</taxon>
        <taxon>Vitaceae</taxon>
        <taxon>Viteae</taxon>
        <taxon>Vitis</taxon>
    </lineage>
</organism>
<keyword evidence="1" id="KW-0732">Signal</keyword>
<dbReference type="EMBL" id="FN595231">
    <property type="protein sequence ID" value="CCB46657.1"/>
    <property type="molecule type" value="Genomic_DNA"/>
</dbReference>
<reference evidence="3" key="1">
    <citation type="journal article" date="2007" name="Nature">
        <title>The grapevine genome sequence suggests ancestral hexaploidization in major angiosperm phyla.</title>
        <authorList>
            <consortium name="The French-Italian Public Consortium for Grapevine Genome Characterization."/>
            <person name="Jaillon O."/>
            <person name="Aury J.-M."/>
            <person name="Noel B."/>
            <person name="Policriti A."/>
            <person name="Clepet C."/>
            <person name="Casagrande A."/>
            <person name="Choisne N."/>
            <person name="Aubourg S."/>
            <person name="Vitulo N."/>
            <person name="Jubin C."/>
            <person name="Vezzi A."/>
            <person name="Legeai F."/>
            <person name="Hugueney P."/>
            <person name="Dasilva C."/>
            <person name="Horner D."/>
            <person name="Mica E."/>
            <person name="Jublot D."/>
            <person name="Poulain J."/>
            <person name="Bruyere C."/>
            <person name="Billault A."/>
            <person name="Segurens B."/>
            <person name="Gouyvenoux M."/>
            <person name="Ugarte E."/>
            <person name="Cattonaro F."/>
            <person name="Anthouard V."/>
            <person name="Vico V."/>
            <person name="Del Fabbro C."/>
            <person name="Alaux M."/>
            <person name="Di Gaspero G."/>
            <person name="Dumas V."/>
            <person name="Felice N."/>
            <person name="Paillard S."/>
            <person name="Juman I."/>
            <person name="Moroldo M."/>
            <person name="Scalabrin S."/>
            <person name="Canaguier A."/>
            <person name="Le Clainche I."/>
            <person name="Malacrida G."/>
            <person name="Durand E."/>
            <person name="Pesole G."/>
            <person name="Laucou V."/>
            <person name="Chatelet P."/>
            <person name="Merdinoglu D."/>
            <person name="Delledonne M."/>
            <person name="Pezzotti M."/>
            <person name="Lecharny A."/>
            <person name="Scarpelli C."/>
            <person name="Artiguenave F."/>
            <person name="Pe M.E."/>
            <person name="Valle G."/>
            <person name="Morgante M."/>
            <person name="Caboche M."/>
            <person name="Adam-Blondon A.-F."/>
            <person name="Weissenbach J."/>
            <person name="Quetier F."/>
            <person name="Wincker P."/>
        </authorList>
    </citation>
    <scope>NUCLEOTIDE SEQUENCE [LARGE SCALE GENOMIC DNA]</scope>
    <source>
        <strain evidence="3">cv. Pinot noir / PN40024</strain>
    </source>
</reference>
<dbReference type="Proteomes" id="UP000009183">
    <property type="component" value="Chromosome 4"/>
</dbReference>
<feature type="chain" id="PRO_5003341000" evidence="1">
    <location>
        <begin position="18"/>
        <end position="91"/>
    </location>
</feature>
<evidence type="ECO:0000313" key="3">
    <source>
        <dbReference type="Proteomes" id="UP000009183"/>
    </source>
</evidence>
<proteinExistence type="predicted"/>
<gene>
    <name evidence="2" type="ordered locus">VIT_04s0008g02690</name>
</gene>
<evidence type="ECO:0000256" key="1">
    <source>
        <dbReference type="SAM" id="SignalP"/>
    </source>
</evidence>
<dbReference type="InParanoid" id="F6H3C0"/>
<dbReference type="HOGENOM" id="CLU_2431471_0_0_1"/>